<reference evidence="1 2" key="1">
    <citation type="journal article" date="2015" name="Nature">
        <title>rRNA introns, odd ribosomes, and small enigmatic genomes across a large radiation of phyla.</title>
        <authorList>
            <person name="Brown C.T."/>
            <person name="Hug L.A."/>
            <person name="Thomas B.C."/>
            <person name="Sharon I."/>
            <person name="Castelle C.J."/>
            <person name="Singh A."/>
            <person name="Wilkins M.J."/>
            <person name="Williams K.H."/>
            <person name="Banfield J.F."/>
        </authorList>
    </citation>
    <scope>NUCLEOTIDE SEQUENCE [LARGE SCALE GENOMIC DNA]</scope>
</reference>
<dbReference type="EMBL" id="LBXL01000047">
    <property type="protein sequence ID" value="KKR28550.1"/>
    <property type="molecule type" value="Genomic_DNA"/>
</dbReference>
<evidence type="ECO:0000313" key="1">
    <source>
        <dbReference type="EMBL" id="KKR28550.1"/>
    </source>
</evidence>
<evidence type="ECO:0000313" key="2">
    <source>
        <dbReference type="Proteomes" id="UP000034793"/>
    </source>
</evidence>
<name>A0A0G0S1F6_9BACT</name>
<dbReference type="Proteomes" id="UP000034793">
    <property type="component" value="Unassembled WGS sequence"/>
</dbReference>
<organism evidence="1 2">
    <name type="scientific">Candidatus Woesebacteria bacterium GW2011_GWA1_39_8</name>
    <dbReference type="NCBI Taxonomy" id="1618552"/>
    <lineage>
        <taxon>Bacteria</taxon>
        <taxon>Candidatus Woeseibacteriota</taxon>
    </lineage>
</organism>
<comment type="caution">
    <text evidence="1">The sequence shown here is derived from an EMBL/GenBank/DDBJ whole genome shotgun (WGS) entry which is preliminary data.</text>
</comment>
<gene>
    <name evidence="1" type="ORF">UT61_C0047G0004</name>
</gene>
<sequence>MWNFLKEYVAQGSILCTDGFSIYDRIEKLYPVTHIIDIISENLENIVSEFAFRFSHPEIYENPRVFLQITLHLVPTG</sequence>
<evidence type="ECO:0008006" key="3">
    <source>
        <dbReference type="Google" id="ProtNLM"/>
    </source>
</evidence>
<proteinExistence type="predicted"/>
<accession>A0A0G0S1F6</accession>
<dbReference type="AlphaFoldDB" id="A0A0G0S1F6"/>
<protein>
    <recommendedName>
        <fullName evidence="3">ISXO2-like transposase domain-containing protein</fullName>
    </recommendedName>
</protein>